<evidence type="ECO:0000259" key="9">
    <source>
        <dbReference type="PROSITE" id="PS50928"/>
    </source>
</evidence>
<name>A0ABV8TR79_9ACTN</name>
<dbReference type="CDD" id="cd06261">
    <property type="entry name" value="TM_PBP2"/>
    <property type="match status" value="1"/>
</dbReference>
<evidence type="ECO:0000256" key="5">
    <source>
        <dbReference type="ARBA" id="ARBA00022989"/>
    </source>
</evidence>
<dbReference type="InterPro" id="IPR050809">
    <property type="entry name" value="UgpAE/MalFG_permease"/>
</dbReference>
<feature type="transmembrane region" description="Helical" evidence="7">
    <location>
        <begin position="284"/>
        <end position="305"/>
    </location>
</feature>
<dbReference type="Pfam" id="PF00528">
    <property type="entry name" value="BPD_transp_1"/>
    <property type="match status" value="1"/>
</dbReference>
<feature type="transmembrane region" description="Helical" evidence="7">
    <location>
        <begin position="131"/>
        <end position="153"/>
    </location>
</feature>
<dbReference type="Proteomes" id="UP001595824">
    <property type="component" value="Unassembled WGS sequence"/>
</dbReference>
<keyword evidence="6 7" id="KW-0472">Membrane</keyword>
<keyword evidence="4 7" id="KW-0812">Transmembrane</keyword>
<dbReference type="PANTHER" id="PTHR43227">
    <property type="entry name" value="BLL4140 PROTEIN"/>
    <property type="match status" value="1"/>
</dbReference>
<evidence type="ECO:0000313" key="10">
    <source>
        <dbReference type="EMBL" id="MFC4332958.1"/>
    </source>
</evidence>
<keyword evidence="11" id="KW-1185">Reference proteome</keyword>
<dbReference type="SUPFAM" id="SSF161098">
    <property type="entry name" value="MetI-like"/>
    <property type="match status" value="1"/>
</dbReference>
<feature type="transmembrane region" description="Helical" evidence="7">
    <location>
        <begin position="33"/>
        <end position="55"/>
    </location>
</feature>
<evidence type="ECO:0000256" key="8">
    <source>
        <dbReference type="SAM" id="MobiDB-lite"/>
    </source>
</evidence>
<evidence type="ECO:0000256" key="6">
    <source>
        <dbReference type="ARBA" id="ARBA00023136"/>
    </source>
</evidence>
<accession>A0ABV8TR79</accession>
<dbReference type="PROSITE" id="PS50928">
    <property type="entry name" value="ABC_TM1"/>
    <property type="match status" value="1"/>
</dbReference>
<evidence type="ECO:0000256" key="3">
    <source>
        <dbReference type="ARBA" id="ARBA00022475"/>
    </source>
</evidence>
<evidence type="ECO:0000256" key="4">
    <source>
        <dbReference type="ARBA" id="ARBA00022692"/>
    </source>
</evidence>
<comment type="subcellular location">
    <subcellularLocation>
        <location evidence="1 7">Cell membrane</location>
        <topology evidence="1 7">Multi-pass membrane protein</topology>
    </subcellularLocation>
</comment>
<feature type="domain" description="ABC transmembrane type-1" evidence="9">
    <location>
        <begin position="95"/>
        <end position="305"/>
    </location>
</feature>
<feature type="transmembrane region" description="Helical" evidence="7">
    <location>
        <begin position="98"/>
        <end position="119"/>
    </location>
</feature>
<evidence type="ECO:0000256" key="7">
    <source>
        <dbReference type="RuleBase" id="RU363032"/>
    </source>
</evidence>
<dbReference type="Gene3D" id="1.10.3720.10">
    <property type="entry name" value="MetI-like"/>
    <property type="match status" value="1"/>
</dbReference>
<keyword evidence="5 7" id="KW-1133">Transmembrane helix</keyword>
<evidence type="ECO:0000256" key="1">
    <source>
        <dbReference type="ARBA" id="ARBA00004651"/>
    </source>
</evidence>
<dbReference type="PANTHER" id="PTHR43227:SF8">
    <property type="entry name" value="DIACETYLCHITOBIOSE UPTAKE SYSTEM PERMEASE PROTEIN DASB"/>
    <property type="match status" value="1"/>
</dbReference>
<keyword evidence="3" id="KW-1003">Cell membrane</keyword>
<feature type="transmembrane region" description="Helical" evidence="7">
    <location>
        <begin position="231"/>
        <end position="251"/>
    </location>
</feature>
<reference evidence="11" key="1">
    <citation type="journal article" date="2019" name="Int. J. Syst. Evol. Microbiol.">
        <title>The Global Catalogue of Microorganisms (GCM) 10K type strain sequencing project: providing services to taxonomists for standard genome sequencing and annotation.</title>
        <authorList>
            <consortium name="The Broad Institute Genomics Platform"/>
            <consortium name="The Broad Institute Genome Sequencing Center for Infectious Disease"/>
            <person name="Wu L."/>
            <person name="Ma J."/>
        </authorList>
    </citation>
    <scope>NUCLEOTIDE SEQUENCE [LARGE SCALE GENOMIC DNA]</scope>
    <source>
        <strain evidence="11">PCU 347</strain>
    </source>
</reference>
<evidence type="ECO:0000256" key="2">
    <source>
        <dbReference type="ARBA" id="ARBA00022448"/>
    </source>
</evidence>
<dbReference type="RefSeq" id="WP_018569867.1">
    <property type="nucleotide sequence ID" value="NZ_JBHSDP010000029.1"/>
</dbReference>
<dbReference type="InterPro" id="IPR000515">
    <property type="entry name" value="MetI-like"/>
</dbReference>
<comment type="similarity">
    <text evidence="7">Belongs to the binding-protein-dependent transport system permease family.</text>
</comment>
<dbReference type="EMBL" id="JBHSDP010000029">
    <property type="protein sequence ID" value="MFC4332958.1"/>
    <property type="molecule type" value="Genomic_DNA"/>
</dbReference>
<feature type="region of interest" description="Disordered" evidence="8">
    <location>
        <begin position="1"/>
        <end position="20"/>
    </location>
</feature>
<keyword evidence="2 7" id="KW-0813">Transport</keyword>
<evidence type="ECO:0000313" key="11">
    <source>
        <dbReference type="Proteomes" id="UP001595824"/>
    </source>
</evidence>
<gene>
    <name evidence="10" type="ORF">ACFPC0_35380</name>
</gene>
<protein>
    <submittedName>
        <fullName evidence="10">Carbohydrate ABC transporter permease</fullName>
    </submittedName>
</protein>
<sequence length="326" mass="34661">MTPASPAAARALPAASPRAAAPRPRRRRFAAPAVLLAPFFLLFTAVTLVPIGYAVHLSLYAEHRSGLGFGGSETVFTGLGNYTRALGDAAFRAGFSNLLQYCLLYIPLMMALALALALLLDSALVRARRFFQLALFLPHAVPGTIAALVWVYLYTPGISPVIDALNSFGGQTDLLGHPLPAVVNMAVWEWTGYNMVIFFAALQAIPREVLEAAVVDGAGPLRTALSIKVPLIRSSLTVVGLFTVIGSLQLFTEPVILHGTTPSVVSTWSPNMYAYTAAFERHDYGLAAASSVLLALAAAALSFVVTRATRGRGRRTRSQHATEAAA</sequence>
<dbReference type="InterPro" id="IPR035906">
    <property type="entry name" value="MetI-like_sf"/>
</dbReference>
<comment type="caution">
    <text evidence="10">The sequence shown here is derived from an EMBL/GenBank/DDBJ whole genome shotgun (WGS) entry which is preliminary data.</text>
</comment>
<proteinExistence type="inferred from homology"/>
<organism evidence="10 11">
    <name type="scientific">Streptomyces andamanensis</name>
    <dbReference type="NCBI Taxonomy" id="1565035"/>
    <lineage>
        <taxon>Bacteria</taxon>
        <taxon>Bacillati</taxon>
        <taxon>Actinomycetota</taxon>
        <taxon>Actinomycetes</taxon>
        <taxon>Kitasatosporales</taxon>
        <taxon>Streptomycetaceae</taxon>
        <taxon>Streptomyces</taxon>
    </lineage>
</organism>